<gene>
    <name evidence="3" type="ORF">SAMN04488494_2598</name>
</gene>
<dbReference type="Pfam" id="PF07853">
    <property type="entry name" value="DUF1648"/>
    <property type="match status" value="1"/>
</dbReference>
<protein>
    <recommendedName>
        <fullName evidence="2">DUF1648 domain-containing protein</fullName>
    </recommendedName>
</protein>
<keyword evidence="1" id="KW-1133">Transmembrane helix</keyword>
<feature type="transmembrane region" description="Helical" evidence="1">
    <location>
        <begin position="12"/>
        <end position="36"/>
    </location>
</feature>
<proteinExistence type="predicted"/>
<dbReference type="AlphaFoldDB" id="A0A1M7LJL1"/>
<dbReference type="EMBL" id="FRCJ01000006">
    <property type="protein sequence ID" value="SHM78307.1"/>
    <property type="molecule type" value="Genomic_DNA"/>
</dbReference>
<name>A0A1M7LJL1_XYLRU</name>
<dbReference type="InterPro" id="IPR012867">
    <property type="entry name" value="DUF1648"/>
</dbReference>
<evidence type="ECO:0000313" key="3">
    <source>
        <dbReference type="EMBL" id="SHM78307.1"/>
    </source>
</evidence>
<dbReference type="Proteomes" id="UP000184280">
    <property type="component" value="Unassembled WGS sequence"/>
</dbReference>
<evidence type="ECO:0000313" key="4">
    <source>
        <dbReference type="Proteomes" id="UP000184280"/>
    </source>
</evidence>
<organism evidence="3 4">
    <name type="scientific">Xylanibacter ruminicola</name>
    <name type="common">Prevotella ruminicola</name>
    <dbReference type="NCBI Taxonomy" id="839"/>
    <lineage>
        <taxon>Bacteria</taxon>
        <taxon>Pseudomonadati</taxon>
        <taxon>Bacteroidota</taxon>
        <taxon>Bacteroidia</taxon>
        <taxon>Bacteroidales</taxon>
        <taxon>Prevotellaceae</taxon>
        <taxon>Xylanibacter</taxon>
    </lineage>
</organism>
<feature type="domain" description="DUF1648" evidence="2">
    <location>
        <begin position="23"/>
        <end position="67"/>
    </location>
</feature>
<evidence type="ECO:0000259" key="2">
    <source>
        <dbReference type="Pfam" id="PF07853"/>
    </source>
</evidence>
<feature type="transmembrane region" description="Helical" evidence="1">
    <location>
        <begin position="60"/>
        <end position="83"/>
    </location>
</feature>
<dbReference type="RefSeq" id="WP_073046558.1">
    <property type="nucleotide sequence ID" value="NZ_FRCJ01000006.1"/>
</dbReference>
<feature type="transmembrane region" description="Helical" evidence="1">
    <location>
        <begin position="104"/>
        <end position="122"/>
    </location>
</feature>
<keyword evidence="1" id="KW-0472">Membrane</keyword>
<reference evidence="3 4" key="1">
    <citation type="submission" date="2016-11" db="EMBL/GenBank/DDBJ databases">
        <authorList>
            <person name="Jaros S."/>
            <person name="Januszkiewicz K."/>
            <person name="Wedrychowicz H."/>
        </authorList>
    </citation>
    <scope>NUCLEOTIDE SEQUENCE [LARGE SCALE GENOMIC DNA]</scope>
    <source>
        <strain evidence="3 4">BPI-34</strain>
    </source>
</reference>
<sequence>MKPEKIKVNRTLEGNIFEIVFLVLLIAVWVFIILALKKAPDVVPTHFDAVGHATSYDSKYSILFVTIFTSIGGIIMLGSAYYPHTINIPVKVKTPRQYLLAIRMMRVLSLTLLALTATIAYTSLVAGTHGEPSAIPILAIVGVMFAVIVIFNVLIYKAS</sequence>
<accession>A0A1M7LJL1</accession>
<evidence type="ECO:0000256" key="1">
    <source>
        <dbReference type="SAM" id="Phobius"/>
    </source>
</evidence>
<feature type="transmembrane region" description="Helical" evidence="1">
    <location>
        <begin position="134"/>
        <end position="156"/>
    </location>
</feature>
<keyword evidence="1" id="KW-0812">Transmembrane</keyword>